<sequence length="429" mass="47271">MKKNFYKFVLPSMLAFAFSGLYSIVDGLFIGRNVGDAGLSAINFSYPLVVLIQATGTGIGLGGAVGMSISLGKKDIHTERKYLGSTLSLLAIACIFLTAFLLLFSKPILVIFGAEGTILKYSMEYLFWIVLGSSFQILANGFSPIIRNLRRPNLAMIAMILGFIINIVLDWLFVSVLKYGMAGAAWATIIGQFATLLPLTPFLYKFVRQLHPDDFKPIKKLRSSIVRIGLSPFGLAVAPYVILIMMNKFSVIYGGVKAVAAYSVVSYVVSFIQLLLQGIGDGCQPLISMYTGEKDTDGAIQIRNLAYKFSFIVAASYAFLVFLLRRQIPVVFGASSDVALITTKILPIFCITFLFYSFTRITTSYFYATNKNRLSYLIIYGEPVFILILLNFILPPLLGIDGVWLSIPTAQLAAVILGALFIVKMDKHR</sequence>
<feature type="transmembrane region" description="Helical" evidence="10">
    <location>
        <begin position="403"/>
        <end position="423"/>
    </location>
</feature>
<keyword evidence="12" id="KW-1185">Reference proteome</keyword>
<feature type="transmembrane region" description="Helical" evidence="10">
    <location>
        <begin position="225"/>
        <end position="246"/>
    </location>
</feature>
<comment type="subcellular location">
    <subcellularLocation>
        <location evidence="1">Cell membrane</location>
        <topology evidence="1">Multi-pass membrane protein</topology>
    </subcellularLocation>
</comment>
<dbReference type="AlphaFoldDB" id="A0A437S5B3"/>
<comment type="similarity">
    <text evidence="2">Belongs to the multi antimicrobial extrusion (MATE) (TC 2.A.66.1) family. MepA subfamily.</text>
</comment>
<comment type="caution">
    <text evidence="11">The sequence shown here is derived from an EMBL/GenBank/DDBJ whole genome shotgun (WGS) entry which is preliminary data.</text>
</comment>
<protein>
    <recommendedName>
        <fullName evidence="3">Multidrug export protein MepA</fullName>
    </recommendedName>
</protein>
<evidence type="ECO:0000256" key="10">
    <source>
        <dbReference type="SAM" id="Phobius"/>
    </source>
</evidence>
<feature type="transmembrane region" description="Helical" evidence="10">
    <location>
        <begin position="252"/>
        <end position="276"/>
    </location>
</feature>
<dbReference type="CDD" id="cd13143">
    <property type="entry name" value="MATE_MepA_like"/>
    <property type="match status" value="1"/>
</dbReference>
<feature type="transmembrane region" description="Helical" evidence="10">
    <location>
        <begin position="82"/>
        <end position="105"/>
    </location>
</feature>
<keyword evidence="6 10" id="KW-0812">Transmembrane</keyword>
<dbReference type="InterPro" id="IPR045070">
    <property type="entry name" value="MATE_MepA-like"/>
</dbReference>
<dbReference type="Proteomes" id="UP000288812">
    <property type="component" value="Unassembled WGS sequence"/>
</dbReference>
<dbReference type="GO" id="GO:0005886">
    <property type="term" value="C:plasma membrane"/>
    <property type="evidence" value="ECO:0007669"/>
    <property type="project" value="UniProtKB-SubCell"/>
</dbReference>
<evidence type="ECO:0000313" key="12">
    <source>
        <dbReference type="Proteomes" id="UP000288812"/>
    </source>
</evidence>
<keyword evidence="7 10" id="KW-1133">Transmembrane helix</keyword>
<dbReference type="InterPro" id="IPR002528">
    <property type="entry name" value="MATE_fam"/>
</dbReference>
<organism evidence="11 12">
    <name type="scientific">Anaerosphaera multitolerans</name>
    <dbReference type="NCBI Taxonomy" id="2487351"/>
    <lineage>
        <taxon>Bacteria</taxon>
        <taxon>Bacillati</taxon>
        <taxon>Bacillota</taxon>
        <taxon>Tissierellia</taxon>
        <taxon>Tissierellales</taxon>
        <taxon>Peptoniphilaceae</taxon>
        <taxon>Anaerosphaera</taxon>
    </lineage>
</organism>
<evidence type="ECO:0000256" key="4">
    <source>
        <dbReference type="ARBA" id="ARBA00022448"/>
    </source>
</evidence>
<keyword evidence="8 10" id="KW-0472">Membrane</keyword>
<proteinExistence type="inferred from homology"/>
<evidence type="ECO:0000256" key="3">
    <source>
        <dbReference type="ARBA" id="ARBA00022106"/>
    </source>
</evidence>
<dbReference type="PIRSF" id="PIRSF006603">
    <property type="entry name" value="DinF"/>
    <property type="match status" value="1"/>
</dbReference>
<evidence type="ECO:0000256" key="8">
    <source>
        <dbReference type="ARBA" id="ARBA00023136"/>
    </source>
</evidence>
<dbReference type="GO" id="GO:0042910">
    <property type="term" value="F:xenobiotic transmembrane transporter activity"/>
    <property type="evidence" value="ECO:0007669"/>
    <property type="project" value="InterPro"/>
</dbReference>
<feature type="transmembrane region" description="Helical" evidence="10">
    <location>
        <begin position="305"/>
        <end position="324"/>
    </location>
</feature>
<evidence type="ECO:0000256" key="7">
    <source>
        <dbReference type="ARBA" id="ARBA00022989"/>
    </source>
</evidence>
<feature type="transmembrane region" description="Helical" evidence="10">
    <location>
        <begin position="183"/>
        <end position="204"/>
    </location>
</feature>
<dbReference type="EMBL" id="RLIH01000013">
    <property type="protein sequence ID" value="RVU54200.1"/>
    <property type="molecule type" value="Genomic_DNA"/>
</dbReference>
<dbReference type="InterPro" id="IPR048279">
    <property type="entry name" value="MdtK-like"/>
</dbReference>
<dbReference type="GO" id="GO:0046677">
    <property type="term" value="P:response to antibiotic"/>
    <property type="evidence" value="ECO:0007669"/>
    <property type="project" value="UniProtKB-KW"/>
</dbReference>
<dbReference type="RefSeq" id="WP_127724999.1">
    <property type="nucleotide sequence ID" value="NZ_RLIH01000013.1"/>
</dbReference>
<dbReference type="OrthoDB" id="9811110at2"/>
<keyword evidence="5" id="KW-1003">Cell membrane</keyword>
<gene>
    <name evidence="11" type="ORF">EF514_08440</name>
</gene>
<dbReference type="PANTHER" id="PTHR43823">
    <property type="entry name" value="SPORULATION PROTEIN YKVU"/>
    <property type="match status" value="1"/>
</dbReference>
<evidence type="ECO:0000256" key="1">
    <source>
        <dbReference type="ARBA" id="ARBA00004651"/>
    </source>
</evidence>
<keyword evidence="9" id="KW-0046">Antibiotic resistance</keyword>
<accession>A0A437S5B3</accession>
<feature type="transmembrane region" description="Helical" evidence="10">
    <location>
        <begin position="377"/>
        <end position="397"/>
    </location>
</feature>
<feature type="transmembrane region" description="Helical" evidence="10">
    <location>
        <begin position="125"/>
        <end position="142"/>
    </location>
</feature>
<evidence type="ECO:0000256" key="9">
    <source>
        <dbReference type="ARBA" id="ARBA00023251"/>
    </source>
</evidence>
<dbReference type="PANTHER" id="PTHR43823:SF3">
    <property type="entry name" value="MULTIDRUG EXPORT PROTEIN MEPA"/>
    <property type="match status" value="1"/>
</dbReference>
<evidence type="ECO:0000313" key="11">
    <source>
        <dbReference type="EMBL" id="RVU54200.1"/>
    </source>
</evidence>
<feature type="transmembrane region" description="Helical" evidence="10">
    <location>
        <begin position="47"/>
        <end position="70"/>
    </location>
</feature>
<feature type="transmembrane region" description="Helical" evidence="10">
    <location>
        <begin position="154"/>
        <end position="177"/>
    </location>
</feature>
<dbReference type="GO" id="GO:0015297">
    <property type="term" value="F:antiporter activity"/>
    <property type="evidence" value="ECO:0007669"/>
    <property type="project" value="InterPro"/>
</dbReference>
<name>A0A437S5B3_9FIRM</name>
<reference evidence="11 12" key="1">
    <citation type="submission" date="2018-11" db="EMBL/GenBank/DDBJ databases">
        <title>Genome sequencing and assembly of Anaerosphaera sp. nov., GS7-6-2.</title>
        <authorList>
            <person name="Rettenmaier R."/>
            <person name="Liebl W."/>
            <person name="Zverlov V."/>
        </authorList>
    </citation>
    <scope>NUCLEOTIDE SEQUENCE [LARGE SCALE GENOMIC DNA]</scope>
    <source>
        <strain evidence="11 12">GS7-6-2</strain>
    </source>
</reference>
<keyword evidence="4" id="KW-0813">Transport</keyword>
<feature type="transmembrane region" description="Helical" evidence="10">
    <location>
        <begin position="330"/>
        <end position="356"/>
    </location>
</feature>
<evidence type="ECO:0000256" key="2">
    <source>
        <dbReference type="ARBA" id="ARBA00008417"/>
    </source>
</evidence>
<evidence type="ECO:0000256" key="6">
    <source>
        <dbReference type="ARBA" id="ARBA00022692"/>
    </source>
</evidence>
<evidence type="ECO:0000256" key="5">
    <source>
        <dbReference type="ARBA" id="ARBA00022475"/>
    </source>
</evidence>
<dbReference type="InterPro" id="IPR051327">
    <property type="entry name" value="MATE_MepA_subfamily"/>
</dbReference>
<dbReference type="Pfam" id="PF01554">
    <property type="entry name" value="MatE"/>
    <property type="match status" value="2"/>
</dbReference>